<dbReference type="EMBL" id="JBBPEH010000011">
    <property type="protein sequence ID" value="KAK7532284.1"/>
    <property type="molecule type" value="Genomic_DNA"/>
</dbReference>
<name>A0ABR1LAL7_9PEZI</name>
<reference evidence="1 2" key="1">
    <citation type="submission" date="2024-04" db="EMBL/GenBank/DDBJ databases">
        <title>Phyllosticta paracitricarpa is synonymous to the EU quarantine fungus P. citricarpa based on phylogenomic analyses.</title>
        <authorList>
            <consortium name="Lawrence Berkeley National Laboratory"/>
            <person name="Van ingen-buijs V.A."/>
            <person name="Van westerhoven A.C."/>
            <person name="Haridas S."/>
            <person name="Skiadas P."/>
            <person name="Martin F."/>
            <person name="Groenewald J.Z."/>
            <person name="Crous P.W."/>
            <person name="Seidl M.F."/>
        </authorList>
    </citation>
    <scope>NUCLEOTIDE SEQUENCE [LARGE SCALE GENOMIC DNA]</scope>
    <source>
        <strain evidence="1 2">CPC 17464</strain>
    </source>
</reference>
<accession>A0ABR1LAL7</accession>
<keyword evidence="2" id="KW-1185">Reference proteome</keyword>
<proteinExistence type="predicted"/>
<evidence type="ECO:0000313" key="2">
    <source>
        <dbReference type="Proteomes" id="UP001360953"/>
    </source>
</evidence>
<protein>
    <submittedName>
        <fullName evidence="1">Uncharacterized protein</fullName>
    </submittedName>
</protein>
<dbReference type="RefSeq" id="XP_066651952.1">
    <property type="nucleotide sequence ID" value="XM_066793624.1"/>
</dbReference>
<evidence type="ECO:0000313" key="1">
    <source>
        <dbReference type="EMBL" id="KAK7532284.1"/>
    </source>
</evidence>
<gene>
    <name evidence="1" type="ORF">J3D65DRAFT_100671</name>
</gene>
<sequence>MYPLQTFTAPFAFSAAPSFHLVVTASKARLPRPTPNVPTLQLLAPSMSWAPGPPSSLLGDRPDVHFWPPAPSCPAICRVALPNLTCRPALPCPALPCPAQAAVLCCCRVAQSQGPRRHLLLFICRRPSISSTAVAEHRECAAARRGTAWRGVASTTRGPDGDDYLFASPCPFPISSPACLCVAISNRFAACSCLACARPCSAGVTSFPNYLPTVPYRSDSSAMLQT</sequence>
<comment type="caution">
    <text evidence="1">The sequence shown here is derived from an EMBL/GenBank/DDBJ whole genome shotgun (WGS) entry which is preliminary data.</text>
</comment>
<organism evidence="1 2">
    <name type="scientific">Phyllosticta citribraziliensis</name>
    <dbReference type="NCBI Taxonomy" id="989973"/>
    <lineage>
        <taxon>Eukaryota</taxon>
        <taxon>Fungi</taxon>
        <taxon>Dikarya</taxon>
        <taxon>Ascomycota</taxon>
        <taxon>Pezizomycotina</taxon>
        <taxon>Dothideomycetes</taxon>
        <taxon>Dothideomycetes incertae sedis</taxon>
        <taxon>Botryosphaeriales</taxon>
        <taxon>Phyllostictaceae</taxon>
        <taxon>Phyllosticta</taxon>
    </lineage>
</organism>
<dbReference type="Proteomes" id="UP001360953">
    <property type="component" value="Unassembled WGS sequence"/>
</dbReference>
<dbReference type="GeneID" id="92026530"/>